<evidence type="ECO:0000256" key="1">
    <source>
        <dbReference type="SAM" id="MobiDB-lite"/>
    </source>
</evidence>
<protein>
    <submittedName>
        <fullName evidence="2">UXP</fullName>
    </submittedName>
</protein>
<evidence type="ECO:0000313" key="3">
    <source>
        <dbReference type="Proteomes" id="UP000170798"/>
    </source>
</evidence>
<reference evidence="2 3" key="1">
    <citation type="journal article" date="2015" name="Arch. Virol.">
        <title>Taxonomy proposal for Old World monkey adenoviruses: characterisation of several non-human, non-ape primate adenovirus lineages.</title>
        <authorList>
            <person name="Panto L."/>
            <person name="Podgorski I.I."/>
            <person name="Janoska M."/>
            <person name="Marko O."/>
            <person name="Harrach B."/>
        </authorList>
    </citation>
    <scope>NUCLEOTIDE SEQUENCE [LARGE SCALE GENOMIC DNA]</scope>
    <source>
        <strain evidence="2">P-10</strain>
    </source>
</reference>
<accession>A0A0Y0N3E5</accession>
<sequence>MKIVGKDKEVDINVCFRVWRKFAAHHHVPYESWEEGKVVLLNDVTRKLLSNLRAFAARFSSRPRPSKILGTSSSDVISGYNGQPSEPSRQLHNPLLAGDEPRARAGGASAPSQEEGSQGDTRAAAIPGDCLRQRGRRHRGGGGLQLPSGAQSTLRGRLRGVSKNDHEGRRGRRGPVYRRVGEEPRQQTTGVSVGEGYGNHDDVNGEVPRGQRQQSGF</sequence>
<evidence type="ECO:0000313" key="2">
    <source>
        <dbReference type="EMBL" id="AMB57031.1"/>
    </source>
</evidence>
<dbReference type="Proteomes" id="UP000170798">
    <property type="component" value="Segment"/>
</dbReference>
<dbReference type="EMBL" id="KP329562">
    <property type="protein sequence ID" value="AMB57031.1"/>
    <property type="molecule type" value="Genomic_DNA"/>
</dbReference>
<feature type="compositionally biased region" description="Polar residues" evidence="1">
    <location>
        <begin position="69"/>
        <end position="91"/>
    </location>
</feature>
<feature type="region of interest" description="Disordered" evidence="1">
    <location>
        <begin position="63"/>
        <end position="217"/>
    </location>
</feature>
<organism evidence="2 3">
    <name type="scientific">simian adenovirus 11</name>
    <dbReference type="NCBI Taxonomy" id="38430"/>
    <lineage>
        <taxon>Viruses</taxon>
        <taxon>Varidnaviria</taxon>
        <taxon>Bamfordvirae</taxon>
        <taxon>Preplasmiviricota</taxon>
        <taxon>Polisuviricotina</taxon>
        <taxon>Pharingeaviricetes</taxon>
        <taxon>Rowavirales</taxon>
        <taxon>Adenoviridae</taxon>
        <taxon>Mastadenovirus</taxon>
        <taxon>Mastadenovirus russelli</taxon>
        <taxon>Human mastadenovirus G</taxon>
    </lineage>
</organism>
<name>A0A0Y0N3E5_9ADEN</name>
<proteinExistence type="predicted"/>
<feature type="compositionally biased region" description="Polar residues" evidence="1">
    <location>
        <begin position="110"/>
        <end position="120"/>
    </location>
</feature>